<organism evidence="2 3">
    <name type="scientific">Phialemonium thermophilum</name>
    <dbReference type="NCBI Taxonomy" id="223376"/>
    <lineage>
        <taxon>Eukaryota</taxon>
        <taxon>Fungi</taxon>
        <taxon>Dikarya</taxon>
        <taxon>Ascomycota</taxon>
        <taxon>Pezizomycotina</taxon>
        <taxon>Sordariomycetes</taxon>
        <taxon>Sordariomycetidae</taxon>
        <taxon>Cephalothecales</taxon>
        <taxon>Cephalothecaceae</taxon>
        <taxon>Phialemonium</taxon>
    </lineage>
</organism>
<accession>A0ABR3W178</accession>
<evidence type="ECO:0000256" key="1">
    <source>
        <dbReference type="SAM" id="MobiDB-lite"/>
    </source>
</evidence>
<feature type="region of interest" description="Disordered" evidence="1">
    <location>
        <begin position="1"/>
        <end position="25"/>
    </location>
</feature>
<feature type="compositionally biased region" description="Polar residues" evidence="1">
    <location>
        <begin position="9"/>
        <end position="23"/>
    </location>
</feature>
<dbReference type="EMBL" id="JAZHXJ010000825">
    <property type="protein sequence ID" value="KAL1850636.1"/>
    <property type="molecule type" value="Genomic_DNA"/>
</dbReference>
<sequence>MTRKRKQTKSTQNHKQTPITANQPCDKLILASRGLDPLETKSHWAFSSPSRREESLDRGPESFLLLLLGRLLPLLHPLRPVLPVRTTAPSSRRLALARRRARVGRRSRRLFRRQLARPPRVLDLLHPLPHPGRHLVARLLQPRPARVLRVPLGRRGLGRV</sequence>
<name>A0ABR3W178_9PEZI</name>
<evidence type="ECO:0000313" key="3">
    <source>
        <dbReference type="Proteomes" id="UP001586593"/>
    </source>
</evidence>
<proteinExistence type="predicted"/>
<protein>
    <submittedName>
        <fullName evidence="2">Uncharacterized protein</fullName>
    </submittedName>
</protein>
<dbReference type="Proteomes" id="UP001586593">
    <property type="component" value="Unassembled WGS sequence"/>
</dbReference>
<comment type="caution">
    <text evidence="2">The sequence shown here is derived from an EMBL/GenBank/DDBJ whole genome shotgun (WGS) entry which is preliminary data.</text>
</comment>
<gene>
    <name evidence="2" type="ORF">VTK73DRAFT_9644</name>
</gene>
<evidence type="ECO:0000313" key="2">
    <source>
        <dbReference type="EMBL" id="KAL1850636.1"/>
    </source>
</evidence>
<keyword evidence="3" id="KW-1185">Reference proteome</keyword>
<reference evidence="2 3" key="1">
    <citation type="journal article" date="2024" name="Commun. Biol.">
        <title>Comparative genomic analysis of thermophilic fungi reveals convergent evolutionary adaptations and gene losses.</title>
        <authorList>
            <person name="Steindorff A.S."/>
            <person name="Aguilar-Pontes M.V."/>
            <person name="Robinson A.J."/>
            <person name="Andreopoulos B."/>
            <person name="LaButti K."/>
            <person name="Kuo A."/>
            <person name="Mondo S."/>
            <person name="Riley R."/>
            <person name="Otillar R."/>
            <person name="Haridas S."/>
            <person name="Lipzen A."/>
            <person name="Grimwood J."/>
            <person name="Schmutz J."/>
            <person name="Clum A."/>
            <person name="Reid I.D."/>
            <person name="Moisan M.C."/>
            <person name="Butler G."/>
            <person name="Nguyen T.T.M."/>
            <person name="Dewar K."/>
            <person name="Conant G."/>
            <person name="Drula E."/>
            <person name="Henrissat B."/>
            <person name="Hansel C."/>
            <person name="Singer S."/>
            <person name="Hutchinson M.I."/>
            <person name="de Vries R.P."/>
            <person name="Natvig D.O."/>
            <person name="Powell A.J."/>
            <person name="Tsang A."/>
            <person name="Grigoriev I.V."/>
        </authorList>
    </citation>
    <scope>NUCLEOTIDE SEQUENCE [LARGE SCALE GENOMIC DNA]</scope>
    <source>
        <strain evidence="2 3">ATCC 24622</strain>
    </source>
</reference>